<feature type="domain" description="PKD" evidence="2">
    <location>
        <begin position="76"/>
        <end position="118"/>
    </location>
</feature>
<evidence type="ECO:0000313" key="3">
    <source>
        <dbReference type="EMBL" id="NJC73233.1"/>
    </source>
</evidence>
<dbReference type="SUPFAM" id="SSF49299">
    <property type="entry name" value="PKD domain"/>
    <property type="match status" value="1"/>
</dbReference>
<evidence type="ECO:0000259" key="2">
    <source>
        <dbReference type="PROSITE" id="PS50093"/>
    </source>
</evidence>
<dbReference type="CDD" id="cd00146">
    <property type="entry name" value="PKD"/>
    <property type="match status" value="1"/>
</dbReference>
<feature type="compositionally biased region" description="Basic and acidic residues" evidence="1">
    <location>
        <begin position="8"/>
        <end position="18"/>
    </location>
</feature>
<feature type="region of interest" description="Disordered" evidence="1">
    <location>
        <begin position="67"/>
        <end position="90"/>
    </location>
</feature>
<evidence type="ECO:0000313" key="4">
    <source>
        <dbReference type="Proteomes" id="UP000722989"/>
    </source>
</evidence>
<dbReference type="InterPro" id="IPR000601">
    <property type="entry name" value="PKD_dom"/>
</dbReference>
<organism evidence="3 4">
    <name type="scientific">Planosporangium thailandense</name>
    <dbReference type="NCBI Taxonomy" id="765197"/>
    <lineage>
        <taxon>Bacteria</taxon>
        <taxon>Bacillati</taxon>
        <taxon>Actinomycetota</taxon>
        <taxon>Actinomycetes</taxon>
        <taxon>Micromonosporales</taxon>
        <taxon>Micromonosporaceae</taxon>
        <taxon>Planosporangium</taxon>
    </lineage>
</organism>
<dbReference type="InterPro" id="IPR035986">
    <property type="entry name" value="PKD_dom_sf"/>
</dbReference>
<evidence type="ECO:0000256" key="1">
    <source>
        <dbReference type="SAM" id="MobiDB-lite"/>
    </source>
</evidence>
<dbReference type="InterPro" id="IPR013783">
    <property type="entry name" value="Ig-like_fold"/>
</dbReference>
<sequence length="235" mass="25157">MAARIRHERAGRPLEHRQSPAVRGRPAQVRLPGAQPGRRCCRKRRDAGPVAVAGGPYTVAAGMPLQLDDGKSTSPTGAPLTYSWDLPDAQNPNTDVRPTITLNQPGLYLVSLTVSDGARRSVPDWAVITVVERPIAEQGGTVNAGRAIPVVFTVKGEYGMDAFSAPPVSVPSRADGSSTGPAVPAETPGNSALTRSGTGRYQWVWKTDKAWAGTTRTLVLKLKDGTEHRVVYQFR</sequence>
<name>A0ABX0Y5B8_9ACTN</name>
<dbReference type="EMBL" id="JAATVY010000027">
    <property type="protein sequence ID" value="NJC73233.1"/>
    <property type="molecule type" value="Genomic_DNA"/>
</dbReference>
<dbReference type="PROSITE" id="PS50093">
    <property type="entry name" value="PKD"/>
    <property type="match status" value="1"/>
</dbReference>
<feature type="region of interest" description="Disordered" evidence="1">
    <location>
        <begin position="1"/>
        <end position="43"/>
    </location>
</feature>
<reference evidence="3 4" key="1">
    <citation type="submission" date="2020-03" db="EMBL/GenBank/DDBJ databases">
        <title>WGS of the type strain of Planosporangium spp.</title>
        <authorList>
            <person name="Thawai C."/>
        </authorList>
    </citation>
    <scope>NUCLEOTIDE SEQUENCE [LARGE SCALE GENOMIC DNA]</scope>
    <source>
        <strain evidence="3 4">TBRC 5610</strain>
    </source>
</reference>
<accession>A0ABX0Y5B8</accession>
<dbReference type="Gene3D" id="2.60.40.10">
    <property type="entry name" value="Immunoglobulins"/>
    <property type="match status" value="1"/>
</dbReference>
<dbReference type="InterPro" id="IPR022409">
    <property type="entry name" value="PKD/Chitinase_dom"/>
</dbReference>
<dbReference type="SMART" id="SM00089">
    <property type="entry name" value="PKD"/>
    <property type="match status" value="1"/>
</dbReference>
<feature type="region of interest" description="Disordered" evidence="1">
    <location>
        <begin position="169"/>
        <end position="194"/>
    </location>
</feature>
<dbReference type="NCBIfam" id="NF038114">
    <property type="entry name" value="rightmost"/>
    <property type="match status" value="1"/>
</dbReference>
<proteinExistence type="predicted"/>
<gene>
    <name evidence="3" type="ORF">HC031_26455</name>
</gene>
<keyword evidence="4" id="KW-1185">Reference proteome</keyword>
<comment type="caution">
    <text evidence="3">The sequence shown here is derived from an EMBL/GenBank/DDBJ whole genome shotgun (WGS) entry which is preliminary data.</text>
</comment>
<protein>
    <submittedName>
        <fullName evidence="3">PKD domain-containing protein</fullName>
    </submittedName>
</protein>
<dbReference type="Proteomes" id="UP000722989">
    <property type="component" value="Unassembled WGS sequence"/>
</dbReference>
<dbReference type="Pfam" id="PF18911">
    <property type="entry name" value="PKD_4"/>
    <property type="match status" value="1"/>
</dbReference>